<evidence type="ECO:0000256" key="4">
    <source>
        <dbReference type="ARBA" id="ARBA00039009"/>
    </source>
</evidence>
<dbReference type="EC" id="6.2.1.2" evidence="4"/>
<dbReference type="Gene3D" id="2.30.38.10">
    <property type="entry name" value="Luciferase, Domain 3"/>
    <property type="match status" value="1"/>
</dbReference>
<keyword evidence="2" id="KW-0436">Ligase</keyword>
<evidence type="ECO:0000256" key="6">
    <source>
        <dbReference type="ARBA" id="ARBA00047319"/>
    </source>
</evidence>
<dbReference type="Pfam" id="PF00501">
    <property type="entry name" value="AMP-binding"/>
    <property type="match status" value="1"/>
</dbReference>
<comment type="catalytic activity">
    <reaction evidence="6">
        <text>octanoate + ATP + CoA = octanoyl-CoA + AMP + diphosphate</text>
        <dbReference type="Rhea" id="RHEA:33631"/>
        <dbReference type="ChEBI" id="CHEBI:25646"/>
        <dbReference type="ChEBI" id="CHEBI:30616"/>
        <dbReference type="ChEBI" id="CHEBI:33019"/>
        <dbReference type="ChEBI" id="CHEBI:57287"/>
        <dbReference type="ChEBI" id="CHEBI:57386"/>
        <dbReference type="ChEBI" id="CHEBI:456215"/>
    </reaction>
</comment>
<dbReference type="GO" id="GO:0031956">
    <property type="term" value="F:medium-chain fatty acid-CoA ligase activity"/>
    <property type="evidence" value="ECO:0007669"/>
    <property type="project" value="UniProtKB-EC"/>
</dbReference>
<dbReference type="SUPFAM" id="SSF56801">
    <property type="entry name" value="Acetyl-CoA synthetase-like"/>
    <property type="match status" value="1"/>
</dbReference>
<keyword evidence="10" id="KW-1185">Reference proteome</keyword>
<evidence type="ECO:0000256" key="1">
    <source>
        <dbReference type="ARBA" id="ARBA00006432"/>
    </source>
</evidence>
<feature type="domain" description="AMP-dependent synthetase/ligase" evidence="8">
    <location>
        <begin position="5"/>
        <end position="392"/>
    </location>
</feature>
<comment type="similarity">
    <text evidence="1">Belongs to the ATP-dependent AMP-binding enzyme family.</text>
</comment>
<dbReference type="PANTHER" id="PTHR43201">
    <property type="entry name" value="ACYL-COA SYNTHETASE"/>
    <property type="match status" value="1"/>
</dbReference>
<dbReference type="Gene3D" id="3.40.50.980">
    <property type="match status" value="2"/>
</dbReference>
<organism evidence="9 10">
    <name type="scientific">Halocaridina rubra</name>
    <name type="common">Hawaiian red shrimp</name>
    <dbReference type="NCBI Taxonomy" id="373956"/>
    <lineage>
        <taxon>Eukaryota</taxon>
        <taxon>Metazoa</taxon>
        <taxon>Ecdysozoa</taxon>
        <taxon>Arthropoda</taxon>
        <taxon>Crustacea</taxon>
        <taxon>Multicrustacea</taxon>
        <taxon>Malacostraca</taxon>
        <taxon>Eumalacostraca</taxon>
        <taxon>Eucarida</taxon>
        <taxon>Decapoda</taxon>
        <taxon>Pleocyemata</taxon>
        <taxon>Caridea</taxon>
        <taxon>Atyoidea</taxon>
        <taxon>Atyidae</taxon>
        <taxon>Halocaridina</taxon>
    </lineage>
</organism>
<evidence type="ECO:0000259" key="8">
    <source>
        <dbReference type="Pfam" id="PF00501"/>
    </source>
</evidence>
<protein>
    <recommendedName>
        <fullName evidence="5">Medium-chain acyl-CoA ligase ACSF2, mitochondrial</fullName>
        <ecNumber evidence="4">6.2.1.2</ecNumber>
    </recommendedName>
</protein>
<sequence>MDSADQRFGDREALVSLHQGIKKTFSEAKLEADKLAAAFLSLGLQRGERIGIWGQNTYEWYLTQYAAAKAGLILVNINPMYQANELKFCLNEVSVKALVCDESFKTTNYYQMLCQVAPELSNSVKGEFQSKTLPSLKTIIMMTNQNYSGIYRFKDVCEAGESTHLKELESLSKKIQFDEPGNIQFTSGTTGQPKGSVLSHHGLVNNAYAVGYRSGYAKKAHRIILPVPLNHSFGCVLGTLTAAHFGATCVLPSSSYDPKATVQALQDEKITSCYGTPTMFVDFLNVQRSKKCNMQNLSTAVMGAAPCPKELILAVTEELHMKNILVMYGTTETSPITFHSYTDDPPNVRATTIGYPGDHVEVKVIDNDGNITRIGKPGELCIRGYCSFLGYWNNPEKTKEVLLESRWYKTG</sequence>
<name>A0AAN8XEB5_HALRR</name>
<dbReference type="Proteomes" id="UP001381693">
    <property type="component" value="Unassembled WGS sequence"/>
</dbReference>
<accession>A0AAN8XEB5</accession>
<evidence type="ECO:0000256" key="5">
    <source>
        <dbReference type="ARBA" id="ARBA00039638"/>
    </source>
</evidence>
<evidence type="ECO:0000313" key="9">
    <source>
        <dbReference type="EMBL" id="KAK7082677.1"/>
    </source>
</evidence>
<evidence type="ECO:0000256" key="2">
    <source>
        <dbReference type="ARBA" id="ARBA00022598"/>
    </source>
</evidence>
<evidence type="ECO:0000256" key="7">
    <source>
        <dbReference type="ARBA" id="ARBA00048277"/>
    </source>
</evidence>
<dbReference type="PANTHER" id="PTHR43201:SF5">
    <property type="entry name" value="MEDIUM-CHAIN ACYL-COA LIGASE ACSF2, MITOCHONDRIAL"/>
    <property type="match status" value="1"/>
</dbReference>
<comment type="caution">
    <text evidence="9">The sequence shown here is derived from an EMBL/GenBank/DDBJ whole genome shotgun (WGS) entry which is preliminary data.</text>
</comment>
<gene>
    <name evidence="9" type="primary">ACSF2_2</name>
    <name evidence="9" type="ORF">SK128_008799</name>
</gene>
<evidence type="ECO:0000256" key="3">
    <source>
        <dbReference type="ARBA" id="ARBA00037247"/>
    </source>
</evidence>
<proteinExistence type="inferred from homology"/>
<reference evidence="9 10" key="1">
    <citation type="submission" date="2023-11" db="EMBL/GenBank/DDBJ databases">
        <title>Halocaridina rubra genome assembly.</title>
        <authorList>
            <person name="Smith C."/>
        </authorList>
    </citation>
    <scope>NUCLEOTIDE SEQUENCE [LARGE SCALE GENOMIC DNA]</scope>
    <source>
        <strain evidence="9">EP-1</strain>
        <tissue evidence="9">Whole</tissue>
    </source>
</reference>
<dbReference type="PROSITE" id="PS00455">
    <property type="entry name" value="AMP_BINDING"/>
    <property type="match status" value="1"/>
</dbReference>
<comment type="function">
    <text evidence="3">Acyl-CoA synthases catalyze the initial reaction in fatty acid metabolism, by forming a thioester with CoA. Has some preference toward medium-chain substrates. Plays a role in adipocyte differentiation.</text>
</comment>
<dbReference type="EMBL" id="JAXCGZ010003922">
    <property type="protein sequence ID" value="KAK7082677.1"/>
    <property type="molecule type" value="Genomic_DNA"/>
</dbReference>
<dbReference type="InterPro" id="IPR020845">
    <property type="entry name" value="AMP-binding_CS"/>
</dbReference>
<dbReference type="InterPro" id="IPR000873">
    <property type="entry name" value="AMP-dep_synth/lig_dom"/>
</dbReference>
<comment type="catalytic activity">
    <reaction evidence="7">
        <text>a medium-chain fatty acid + ATP + CoA = a medium-chain fatty acyl-CoA + AMP + diphosphate</text>
        <dbReference type="Rhea" id="RHEA:48340"/>
        <dbReference type="ChEBI" id="CHEBI:30616"/>
        <dbReference type="ChEBI" id="CHEBI:33019"/>
        <dbReference type="ChEBI" id="CHEBI:57287"/>
        <dbReference type="ChEBI" id="CHEBI:59558"/>
        <dbReference type="ChEBI" id="CHEBI:90546"/>
        <dbReference type="ChEBI" id="CHEBI:456215"/>
        <dbReference type="EC" id="6.2.1.2"/>
    </reaction>
</comment>
<dbReference type="AlphaFoldDB" id="A0AAN8XEB5"/>
<evidence type="ECO:0000313" key="10">
    <source>
        <dbReference type="Proteomes" id="UP001381693"/>
    </source>
</evidence>
<dbReference type="GO" id="GO:0006631">
    <property type="term" value="P:fatty acid metabolic process"/>
    <property type="evidence" value="ECO:0007669"/>
    <property type="project" value="TreeGrafter"/>
</dbReference>